<reference evidence="1" key="1">
    <citation type="submission" date="2022-07" db="EMBL/GenBank/DDBJ databases">
        <title>Phylogenomic reconstructions and comparative analyses of Kickxellomycotina fungi.</title>
        <authorList>
            <person name="Reynolds N.K."/>
            <person name="Stajich J.E."/>
            <person name="Barry K."/>
            <person name="Grigoriev I.V."/>
            <person name="Crous P."/>
            <person name="Smith M.E."/>
        </authorList>
    </citation>
    <scope>NUCLEOTIDE SEQUENCE</scope>
    <source>
        <strain evidence="1">Benny 63K</strain>
    </source>
</reference>
<comment type="caution">
    <text evidence="1">The sequence shown here is derived from an EMBL/GenBank/DDBJ whole genome shotgun (WGS) entry which is preliminary data.</text>
</comment>
<accession>A0ACC1IT08</accession>
<protein>
    <submittedName>
        <fullName evidence="1">Uncharacterized protein</fullName>
    </submittedName>
</protein>
<keyword evidence="2" id="KW-1185">Reference proteome</keyword>
<gene>
    <name evidence="1" type="ORF">LPJ66_001541</name>
</gene>
<name>A0ACC1IT08_9FUNG</name>
<organism evidence="1 2">
    <name type="scientific">Kickxella alabastrina</name>
    <dbReference type="NCBI Taxonomy" id="61397"/>
    <lineage>
        <taxon>Eukaryota</taxon>
        <taxon>Fungi</taxon>
        <taxon>Fungi incertae sedis</taxon>
        <taxon>Zoopagomycota</taxon>
        <taxon>Kickxellomycotina</taxon>
        <taxon>Kickxellomycetes</taxon>
        <taxon>Kickxellales</taxon>
        <taxon>Kickxellaceae</taxon>
        <taxon>Kickxella</taxon>
    </lineage>
</organism>
<sequence>MYDIFLKQPDAASEVFEFVMHVVMNKPPKEQTKLRDRLISRSNNTLGVEDNGDADIVKTLGYLSTLHGIVWTFPRDMATVLQDPKTNIRIMRVISSIYLPLVIRETLLCMVSNWCILYNEHLGTRRNLESIVDSVKAKYGIRPNGTMLPDPPYTRGQPNWPYPITGNQLARINEQQYQQPQHQQLFASTPVMPPRQQQQLNLNPQYADSFGRHVEIDPVFASQQNEISKSQSLSSHHAPNYCRSPLSVPKLPLPSTPTDPAENKHLAPEFVAHMNASTNEFKSICDMLTETLISLDVAEDPGTNSVVQDMIAEIKQRKTSLFNFMDILTPDKDMMLAKLKDTVANTDRCLWLYDKSVNAHSVWKTTVQEKRNAPVVEETRQGVLEGAVRSTGSVNSFLNYSGDCQPGSSKTRAKLIAAAFSDSSAPAGTVSAPSFSKSNSSSSVALADSLPNKVAPSRTLPAIERMSSKARGKMAEDPLQSTETGAEWDYYNANDSGYGGSAENHTNSY</sequence>
<evidence type="ECO:0000313" key="1">
    <source>
        <dbReference type="EMBL" id="KAJ1900339.1"/>
    </source>
</evidence>
<evidence type="ECO:0000313" key="2">
    <source>
        <dbReference type="Proteomes" id="UP001150581"/>
    </source>
</evidence>
<dbReference type="Proteomes" id="UP001150581">
    <property type="component" value="Unassembled WGS sequence"/>
</dbReference>
<dbReference type="EMBL" id="JANBPG010000087">
    <property type="protein sequence ID" value="KAJ1900339.1"/>
    <property type="molecule type" value="Genomic_DNA"/>
</dbReference>
<proteinExistence type="predicted"/>